<name>U4TP30_9LACO</name>
<keyword evidence="6" id="KW-0418">Kinase</keyword>
<dbReference type="STRING" id="1231336.L248_2880"/>
<dbReference type="InterPro" id="IPR036890">
    <property type="entry name" value="HATPase_C_sf"/>
</dbReference>
<dbReference type="SUPFAM" id="SSF55874">
    <property type="entry name" value="ATPase domain of HSP90 chaperone/DNA topoisomerase II/histidine kinase"/>
    <property type="match status" value="1"/>
</dbReference>
<keyword evidence="7" id="KW-1185">Reference proteome</keyword>
<protein>
    <submittedName>
        <fullName evidence="6">Two-component system, sensor histidine kinase YesM</fullName>
    </submittedName>
</protein>
<evidence type="ECO:0000256" key="3">
    <source>
        <dbReference type="ARBA" id="ARBA00022679"/>
    </source>
</evidence>
<sequence>MNRFSRRNTSLRSLIRTFSWLTTAVVVFVVGIASVVRVQNALSSSQQARTIAVSEMGNQLAQHQQDTDQFAAQINDRASNLANLMQYFSQSPANYAEYAIDDSLRGNQYWYWPREAQNMMIQKDQITRIVLTMAASKKVFVATRDDKMGRLYTKYTLANALVATSPLTNPYTSIGVGTLRMTYDPSIVTAQLRRLHDTAAMQLLVFDNDGKQLWHYQGAGVGSASQQAVQKTVAATSSDDLARTLKPRYFVQVGNVSTGGYRVFAVVARAAVYAQIGQNIALYALLGGLVLAILLTLLRLIFRRYQHALTVMVGEMQVVGAGHLQERVTIPARNEDLQILAKGTNKMLDDINGYIYEIYQLKIDQQDAHMKALQAQINPHFLYNTLEYIRMAALDADQPELAEVVFSFASLMRNNTDQSPVTTLGDELGFIEKYVYLYQMRYPDRLAYQIQLAPALAELRIPKFTLQPIVENYFAHGVDFHRRDNVIEVKAHPVGDQQVIIQVLNNGRSLGPERVTQVNATITAQPLEQPQSIGLQNVFARLRHFFGPGATMRLANRPGGGVMTTILLPRQKGVAQRDESRDHR</sequence>
<keyword evidence="2" id="KW-0597">Phosphoprotein</keyword>
<evidence type="ECO:0000313" key="7">
    <source>
        <dbReference type="Proteomes" id="UP000030647"/>
    </source>
</evidence>
<dbReference type="GO" id="GO:0000155">
    <property type="term" value="F:phosphorelay sensor kinase activity"/>
    <property type="evidence" value="ECO:0007669"/>
    <property type="project" value="InterPro"/>
</dbReference>
<dbReference type="Pfam" id="PF06580">
    <property type="entry name" value="His_kinase"/>
    <property type="match status" value="1"/>
</dbReference>
<feature type="transmembrane region" description="Helical" evidence="4">
    <location>
        <begin position="20"/>
        <end position="38"/>
    </location>
</feature>
<dbReference type="OrthoDB" id="9776552at2"/>
<dbReference type="PROSITE" id="PS50885">
    <property type="entry name" value="HAMP"/>
    <property type="match status" value="1"/>
</dbReference>
<comment type="subcellular location">
    <subcellularLocation>
        <location evidence="1">Membrane</location>
    </subcellularLocation>
</comment>
<evidence type="ECO:0000256" key="1">
    <source>
        <dbReference type="ARBA" id="ARBA00004370"/>
    </source>
</evidence>
<keyword evidence="4" id="KW-0812">Transmembrane</keyword>
<feature type="transmembrane region" description="Helical" evidence="4">
    <location>
        <begin position="280"/>
        <end position="302"/>
    </location>
</feature>
<dbReference type="PANTHER" id="PTHR34220">
    <property type="entry name" value="SENSOR HISTIDINE KINASE YPDA"/>
    <property type="match status" value="1"/>
</dbReference>
<dbReference type="HOGENOM" id="CLU_020473_6_3_9"/>
<evidence type="ECO:0000256" key="4">
    <source>
        <dbReference type="SAM" id="Phobius"/>
    </source>
</evidence>
<dbReference type="EMBL" id="KI271588">
    <property type="protein sequence ID" value="ERL65205.1"/>
    <property type="molecule type" value="Genomic_DNA"/>
</dbReference>
<dbReference type="PANTHER" id="PTHR34220:SF9">
    <property type="entry name" value="SIGNAL TRANSDUCTION HISTIDINE KINASE INTERNAL REGION DOMAIN-CONTAINING PROTEIN"/>
    <property type="match status" value="1"/>
</dbReference>
<dbReference type="RefSeq" id="WP_022529465.1">
    <property type="nucleotide sequence ID" value="NZ_KI271588.1"/>
</dbReference>
<dbReference type="Gene3D" id="6.10.340.10">
    <property type="match status" value="1"/>
</dbReference>
<dbReference type="Gene3D" id="3.30.565.10">
    <property type="entry name" value="Histidine kinase-like ATPase, C-terminal domain"/>
    <property type="match status" value="1"/>
</dbReference>
<reference evidence="7" key="1">
    <citation type="journal article" date="2013" name="Genome Announc.">
        <title>Whole-Genome Sequencing of Lactobacillus shenzhenensis Strain LY-73T.</title>
        <authorList>
            <person name="Lin Z."/>
            <person name="Liu Z."/>
            <person name="Yang R."/>
            <person name="Zou Y."/>
            <person name="Wan D."/>
            <person name="Chen J."/>
            <person name="Guo M."/>
            <person name="Zhao J."/>
            <person name="Fang C."/>
            <person name="Yang R."/>
            <person name="Liu F."/>
        </authorList>
    </citation>
    <scope>NUCLEOTIDE SEQUENCE [LARGE SCALE GENOMIC DNA]</scope>
    <source>
        <strain evidence="7">LY-73</strain>
    </source>
</reference>
<dbReference type="InterPro" id="IPR003660">
    <property type="entry name" value="HAMP_dom"/>
</dbReference>
<feature type="domain" description="HAMP" evidence="5">
    <location>
        <begin position="303"/>
        <end position="356"/>
    </location>
</feature>
<dbReference type="InterPro" id="IPR050640">
    <property type="entry name" value="Bact_2-comp_sensor_kinase"/>
</dbReference>
<evidence type="ECO:0000313" key="6">
    <source>
        <dbReference type="EMBL" id="ERL65205.1"/>
    </source>
</evidence>
<gene>
    <name evidence="6" type="primary">yesM</name>
    <name evidence="6" type="ORF">L248_2880</name>
</gene>
<keyword evidence="4" id="KW-0472">Membrane</keyword>
<accession>U4TP30</accession>
<dbReference type="Proteomes" id="UP000030647">
    <property type="component" value="Unassembled WGS sequence"/>
</dbReference>
<keyword evidence="3" id="KW-0808">Transferase</keyword>
<dbReference type="InterPro" id="IPR010559">
    <property type="entry name" value="Sig_transdc_His_kin_internal"/>
</dbReference>
<keyword evidence="4" id="KW-1133">Transmembrane helix</keyword>
<dbReference type="GO" id="GO:0016020">
    <property type="term" value="C:membrane"/>
    <property type="evidence" value="ECO:0007669"/>
    <property type="project" value="UniProtKB-SubCell"/>
</dbReference>
<dbReference type="eggNOG" id="COG2972">
    <property type="taxonomic scope" value="Bacteria"/>
</dbReference>
<organism evidence="6 7">
    <name type="scientific">Schleiferilactobacillus shenzhenensis LY-73</name>
    <dbReference type="NCBI Taxonomy" id="1231336"/>
    <lineage>
        <taxon>Bacteria</taxon>
        <taxon>Bacillati</taxon>
        <taxon>Bacillota</taxon>
        <taxon>Bacilli</taxon>
        <taxon>Lactobacillales</taxon>
        <taxon>Lactobacillaceae</taxon>
        <taxon>Schleiferilactobacillus</taxon>
    </lineage>
</organism>
<evidence type="ECO:0000259" key="5">
    <source>
        <dbReference type="PROSITE" id="PS50885"/>
    </source>
</evidence>
<dbReference type="AlphaFoldDB" id="U4TP30"/>
<evidence type="ECO:0000256" key="2">
    <source>
        <dbReference type="ARBA" id="ARBA00022553"/>
    </source>
</evidence>
<proteinExistence type="predicted"/>